<gene>
    <name evidence="3" type="ORF">QTN89_09775</name>
</gene>
<evidence type="ECO:0000256" key="1">
    <source>
        <dbReference type="SAM" id="MobiDB-lite"/>
    </source>
</evidence>
<reference evidence="3 4" key="1">
    <citation type="submission" date="2023-06" db="EMBL/GenBank/DDBJ databases">
        <title>Roseiconus lacunae JC819 isolated from Gulf of Mannar region, Tamil Nadu.</title>
        <authorList>
            <person name="Pk S."/>
            <person name="Ch S."/>
            <person name="Ch V.R."/>
        </authorList>
    </citation>
    <scope>NUCLEOTIDE SEQUENCE [LARGE SCALE GENOMIC DNA]</scope>
    <source>
        <strain evidence="3 4">JC819</strain>
    </source>
</reference>
<dbReference type="Proteomes" id="UP001239462">
    <property type="component" value="Unassembled WGS sequence"/>
</dbReference>
<dbReference type="RefSeq" id="WP_289163235.1">
    <property type="nucleotide sequence ID" value="NZ_JASZZN010000006.1"/>
</dbReference>
<proteinExistence type="predicted"/>
<dbReference type="Pfam" id="PF09899">
    <property type="entry name" value="DUF2126"/>
    <property type="match status" value="2"/>
</dbReference>
<keyword evidence="4" id="KW-1185">Reference proteome</keyword>
<protein>
    <submittedName>
        <fullName evidence="3">Transglutaminase family protein</fullName>
    </submittedName>
</protein>
<evidence type="ECO:0000313" key="3">
    <source>
        <dbReference type="EMBL" id="MDM4015718.1"/>
    </source>
</evidence>
<evidence type="ECO:0000313" key="4">
    <source>
        <dbReference type="Proteomes" id="UP001239462"/>
    </source>
</evidence>
<dbReference type="EMBL" id="JASZZN010000006">
    <property type="protein sequence ID" value="MDM4015718.1"/>
    <property type="molecule type" value="Genomic_DNA"/>
</dbReference>
<comment type="caution">
    <text evidence="3">The sequence shown here is derived from an EMBL/GenBank/DDBJ whole genome shotgun (WGS) entry which is preliminary data.</text>
</comment>
<evidence type="ECO:0000259" key="2">
    <source>
        <dbReference type="Pfam" id="PF09899"/>
    </source>
</evidence>
<accession>A0ABT7PGT5</accession>
<feature type="domain" description="DUF2126" evidence="2">
    <location>
        <begin position="206"/>
        <end position="679"/>
    </location>
</feature>
<dbReference type="InterPro" id="IPR018667">
    <property type="entry name" value="DUF2126"/>
</dbReference>
<organism evidence="3 4">
    <name type="scientific">Roseiconus lacunae</name>
    <dbReference type="NCBI Taxonomy" id="2605694"/>
    <lineage>
        <taxon>Bacteria</taxon>
        <taxon>Pseudomonadati</taxon>
        <taxon>Planctomycetota</taxon>
        <taxon>Planctomycetia</taxon>
        <taxon>Pirellulales</taxon>
        <taxon>Pirellulaceae</taxon>
        <taxon>Roseiconus</taxon>
    </lineage>
</organism>
<sequence length="706" mass="78365">MESDDGFLRALSAHDAAVSQLGLPIWIGAEPTFTDRFSEAPEWLFCALGDDKRERAERVFARLASASPGSAVFRCVGRQYEDEDLPRWNYGLYSHRQGRTTWKGPPDPLLVGSLENASGAGESPDPVKLDPVQYARLLADRLNQRCLSASVLPEPQAGRLVFRCDDVPLPTDIKQCPDLGRALLGQDRVEGVEVCDELACDGSYLICCVPSGDALQVELPAISDIELFARVLETIGETANELEIPAMMLTGFPPPIDDSIAWMTVTADPAVIEVNMAPANQISDLWRDLTQLQQAANAEGLDSFRLQYNGEESDSGGGGQITLGGPTPQASPFLRIPGMLPSLVRYFNRHPSLSYLHAFASIGPASQAPRVDEGVRGTMNELRLTLELLRRVGNPAPETIWGALAPFLADPGGNTHRAEINIEKLWNPYLGNRGRLGLVEFRSFRMGPVPETTTSLAALLRSIVAMLAAHHCDQPLVDWGGELHERYSLPFFLQADLREVLEDLNREGFGLGEPIVEHLMRDKDLLLSRFQLGNTQVELRRAMEFWPLVGDVSMQRGGSRTIDASTHRIEVRLRNNDNPESLDGWTLRYGDWEIPLRAVHDRVGDGRLVGLRYRSFCPQQGLHPTLPAQDPLTLVLSHPDDRHWEICLHQWEPNGQAYPGLPVDLQEARSRRQARCVVKQLHRAPDPGNPPPPEALGDHITDLRWY</sequence>
<feature type="domain" description="DUF2126" evidence="2">
    <location>
        <begin position="15"/>
        <end position="104"/>
    </location>
</feature>
<name>A0ABT7PGT5_9BACT</name>
<feature type="region of interest" description="Disordered" evidence="1">
    <location>
        <begin position="682"/>
        <end position="701"/>
    </location>
</feature>